<dbReference type="GO" id="GO:0015074">
    <property type="term" value="P:DNA integration"/>
    <property type="evidence" value="ECO:0007669"/>
    <property type="project" value="InterPro"/>
</dbReference>
<dbReference type="Gene3D" id="1.10.443.10">
    <property type="entry name" value="Intergrase catalytic core"/>
    <property type="match status" value="1"/>
</dbReference>
<organism evidence="1 2">
    <name type="scientific">Pseudomonas arsenicoxydans</name>
    <dbReference type="NCBI Taxonomy" id="702115"/>
    <lineage>
        <taxon>Bacteria</taxon>
        <taxon>Pseudomonadati</taxon>
        <taxon>Pseudomonadota</taxon>
        <taxon>Gammaproteobacteria</taxon>
        <taxon>Pseudomonadales</taxon>
        <taxon>Pseudomonadaceae</taxon>
        <taxon>Pseudomonas</taxon>
    </lineage>
</organism>
<dbReference type="AlphaFoldDB" id="A0A4P6G264"/>
<reference evidence="1 2" key="1">
    <citation type="submission" date="2017-11" db="EMBL/GenBank/DDBJ databases">
        <title>Genome sequence of Pseudomonas arsenicoxydans ACM1.</title>
        <authorList>
            <person name="Nascimento F.X."/>
        </authorList>
    </citation>
    <scope>NUCLEOTIDE SEQUENCE [LARGE SCALE GENOMIC DNA]</scope>
    <source>
        <strain evidence="1 2">ACM1</strain>
    </source>
</reference>
<dbReference type="GO" id="GO:0003677">
    <property type="term" value="F:DNA binding"/>
    <property type="evidence" value="ECO:0007669"/>
    <property type="project" value="InterPro"/>
</dbReference>
<evidence type="ECO:0000313" key="1">
    <source>
        <dbReference type="EMBL" id="QAY84166.1"/>
    </source>
</evidence>
<gene>
    <name evidence="1" type="ORF">CUN61_09275</name>
</gene>
<protein>
    <submittedName>
        <fullName evidence="1">Integrase</fullName>
    </submittedName>
</protein>
<evidence type="ECO:0000313" key="2">
    <source>
        <dbReference type="Proteomes" id="UP000291121"/>
    </source>
</evidence>
<dbReference type="GO" id="GO:0006310">
    <property type="term" value="P:DNA recombination"/>
    <property type="evidence" value="ECO:0007669"/>
    <property type="project" value="InterPro"/>
</dbReference>
<dbReference type="EMBL" id="CP024767">
    <property type="protein sequence ID" value="QAY84166.1"/>
    <property type="molecule type" value="Genomic_DNA"/>
</dbReference>
<dbReference type="InterPro" id="IPR013762">
    <property type="entry name" value="Integrase-like_cat_sf"/>
</dbReference>
<dbReference type="Proteomes" id="UP000291121">
    <property type="component" value="Chromosome"/>
</dbReference>
<accession>A0A4P6G264</accession>
<proteinExistence type="predicted"/>
<keyword evidence="2" id="KW-1185">Reference proteome</keyword>
<name>A0A4P6G264_9PSED</name>
<sequence length="545" mass="61460">MRQLLTTPAYLAAFVSRYNKNINFNKVFKGVLNNLAAIGEQRLGYKVVQTDDLSFGKRESMQHPVIPTRIYVEIINHFGSLLDQVCCGLDRFELFVSSFQDTFYGRSRHYQRHNGVGGKRYFRPSFEQALIDNNLTEAMAGEFFCSNRKQLARSLLLIQYMVKTIIHLYTGMRDQEVLRLRYECLSKETAVAETIDDEGQVRDCAKMINVLSTTTKFEGYRKQESWLAAEEVRKAVLVAQAICRGLVVIYKLDDTKECPLFLNPAILIHEGTEVGVGNVAKHSAALSSHSSMLIQADDLRELALSDPERDFYSEQKFGVGQPWPLSSHQFRRSLAFYASSSGFVSLPSLRSQFKHLTLQMTRYYANGFENLKTIFGYYDSDKKDFVLPASHVALEFQIGMPMSVATQLLADVLGDGTRLFGGTGSYMEKQKARVEKGEVCVEDVRAETINRVKSGELSYRPTLLGGCTKVGRCDSFLLGDFTECLSCDGAIIKPENVDEAIAFTRAEIASYEENSGEYQIAKDDLDKLIGFQIRLINVERFSDEG</sequence>